<organism evidence="1 2">
    <name type="scientific">Acinetobacter bouvetii</name>
    <dbReference type="NCBI Taxonomy" id="202951"/>
    <lineage>
        <taxon>Bacteria</taxon>
        <taxon>Pseudomonadati</taxon>
        <taxon>Pseudomonadota</taxon>
        <taxon>Gammaproteobacteria</taxon>
        <taxon>Moraxellales</taxon>
        <taxon>Moraxellaceae</taxon>
        <taxon>Acinetobacter</taxon>
    </lineage>
</organism>
<comment type="caution">
    <text evidence="1">The sequence shown here is derived from an EMBL/GenBank/DDBJ whole genome shotgun (WGS) entry which is preliminary data.</text>
</comment>
<proteinExistence type="predicted"/>
<name>A0A4Q7B274_9GAMM</name>
<evidence type="ECO:0000313" key="2">
    <source>
        <dbReference type="Proteomes" id="UP000293483"/>
    </source>
</evidence>
<evidence type="ECO:0000313" key="1">
    <source>
        <dbReference type="EMBL" id="RZG67155.1"/>
    </source>
</evidence>
<dbReference type="RefSeq" id="WP_130145476.1">
    <property type="nucleotide sequence ID" value="NZ_SGSU01000008.1"/>
</dbReference>
<protein>
    <submittedName>
        <fullName evidence="1">Uncharacterized protein</fullName>
    </submittedName>
</protein>
<dbReference type="Proteomes" id="UP000293483">
    <property type="component" value="Unassembled WGS sequence"/>
</dbReference>
<dbReference type="AlphaFoldDB" id="A0A4Q7B274"/>
<sequence>MANNYAGNEYKRGILAFFHAMRTLFGQALKLAYSSDIDGAHSSKNRDTSTGLQQQEAAESGFFILQLGKKPSICGLFFNSLINTEFACALQH</sequence>
<dbReference type="EMBL" id="SGSU01000008">
    <property type="protein sequence ID" value="RZG67155.1"/>
    <property type="molecule type" value="Genomic_DNA"/>
</dbReference>
<reference evidence="1 2" key="1">
    <citation type="submission" date="2019-02" db="EMBL/GenBank/DDBJ databases">
        <title>The Batch Genome Submission of Acinetobacter spp. strains.</title>
        <authorList>
            <person name="Qin J."/>
            <person name="Hu Y."/>
            <person name="Ye H."/>
            <person name="Wei L."/>
            <person name="Feng Y."/>
            <person name="Zong Z."/>
        </authorList>
    </citation>
    <scope>NUCLEOTIDE SEQUENCE [LARGE SCALE GENOMIC DNA]</scope>
    <source>
        <strain evidence="1 2">WCHABo060081</strain>
    </source>
</reference>
<accession>A0A4Q7B274</accession>
<gene>
    <name evidence="1" type="ORF">EXE25_08550</name>
</gene>